<evidence type="ECO:0000256" key="4">
    <source>
        <dbReference type="PIRSR" id="PIRSR001112-1"/>
    </source>
</evidence>
<dbReference type="GO" id="GO:0004301">
    <property type="term" value="F:epoxide hydrolase activity"/>
    <property type="evidence" value="ECO:0007669"/>
    <property type="project" value="TreeGrafter"/>
</dbReference>
<dbReference type="Proteomes" id="UP000799437">
    <property type="component" value="Unassembled WGS sequence"/>
</dbReference>
<dbReference type="EMBL" id="ML996568">
    <property type="protein sequence ID" value="KAF2760245.1"/>
    <property type="molecule type" value="Genomic_DNA"/>
</dbReference>
<evidence type="ECO:0000256" key="3">
    <source>
        <dbReference type="ARBA" id="ARBA00022801"/>
    </source>
</evidence>
<dbReference type="OrthoDB" id="6431331at2759"/>
<organism evidence="7 8">
    <name type="scientific">Pseudovirgaria hyperparasitica</name>
    <dbReference type="NCBI Taxonomy" id="470096"/>
    <lineage>
        <taxon>Eukaryota</taxon>
        <taxon>Fungi</taxon>
        <taxon>Dikarya</taxon>
        <taxon>Ascomycota</taxon>
        <taxon>Pezizomycotina</taxon>
        <taxon>Dothideomycetes</taxon>
        <taxon>Dothideomycetes incertae sedis</taxon>
        <taxon>Acrospermales</taxon>
        <taxon>Acrospermaceae</taxon>
        <taxon>Pseudovirgaria</taxon>
    </lineage>
</organism>
<feature type="active site" description="Proton donor" evidence="4">
    <location>
        <position position="329"/>
    </location>
</feature>
<accession>A0A6A6WCE5</accession>
<evidence type="ECO:0000313" key="8">
    <source>
        <dbReference type="Proteomes" id="UP000799437"/>
    </source>
</evidence>
<evidence type="ECO:0000256" key="2">
    <source>
        <dbReference type="ARBA" id="ARBA00022797"/>
    </source>
</evidence>
<dbReference type="Pfam" id="PF06441">
    <property type="entry name" value="EHN"/>
    <property type="match status" value="1"/>
</dbReference>
<proteinExistence type="inferred from homology"/>
<dbReference type="PIRSF" id="PIRSF001112">
    <property type="entry name" value="Epoxide_hydrolase"/>
    <property type="match status" value="1"/>
</dbReference>
<keyword evidence="8" id="KW-1185">Reference proteome</keyword>
<comment type="similarity">
    <text evidence="1">Belongs to the peptidase S33 family.</text>
</comment>
<feature type="active site" description="Nucleophile" evidence="4">
    <location>
        <position position="204"/>
    </location>
</feature>
<dbReference type="RefSeq" id="XP_033602696.1">
    <property type="nucleotide sequence ID" value="XM_033746652.1"/>
</dbReference>
<feature type="active site" description="Proton acceptor" evidence="4">
    <location>
        <position position="390"/>
    </location>
</feature>
<dbReference type="GeneID" id="54487706"/>
<feature type="domain" description="Epoxide hydrolase N-terminal" evidence="6">
    <location>
        <begin position="24"/>
        <end position="138"/>
    </location>
</feature>
<dbReference type="InterPro" id="IPR016292">
    <property type="entry name" value="Epoxide_hydrolase"/>
</dbReference>
<gene>
    <name evidence="7" type="ORF">EJ05DRAFT_498212</name>
</gene>
<evidence type="ECO:0000256" key="5">
    <source>
        <dbReference type="SAM" id="SignalP"/>
    </source>
</evidence>
<dbReference type="InterPro" id="IPR010497">
    <property type="entry name" value="Epoxide_hydro_N"/>
</dbReference>
<dbReference type="Gene3D" id="3.40.50.1820">
    <property type="entry name" value="alpha/beta hydrolase"/>
    <property type="match status" value="1"/>
</dbReference>
<dbReference type="PANTHER" id="PTHR21661">
    <property type="entry name" value="EPOXIDE HYDROLASE 1-RELATED"/>
    <property type="match status" value="1"/>
</dbReference>
<evidence type="ECO:0000256" key="1">
    <source>
        <dbReference type="ARBA" id="ARBA00010088"/>
    </source>
</evidence>
<dbReference type="PRINTS" id="PR00412">
    <property type="entry name" value="EPOXHYDRLASE"/>
</dbReference>
<dbReference type="SUPFAM" id="SSF53474">
    <property type="entry name" value="alpha/beta-Hydrolases"/>
    <property type="match status" value="1"/>
</dbReference>
<feature type="signal peptide" evidence="5">
    <location>
        <begin position="1"/>
        <end position="17"/>
    </location>
</feature>
<reference evidence="7" key="1">
    <citation type="journal article" date="2020" name="Stud. Mycol.">
        <title>101 Dothideomycetes genomes: a test case for predicting lifestyles and emergence of pathogens.</title>
        <authorList>
            <person name="Haridas S."/>
            <person name="Albert R."/>
            <person name="Binder M."/>
            <person name="Bloem J."/>
            <person name="Labutti K."/>
            <person name="Salamov A."/>
            <person name="Andreopoulos B."/>
            <person name="Baker S."/>
            <person name="Barry K."/>
            <person name="Bills G."/>
            <person name="Bluhm B."/>
            <person name="Cannon C."/>
            <person name="Castanera R."/>
            <person name="Culley D."/>
            <person name="Daum C."/>
            <person name="Ezra D."/>
            <person name="Gonzalez J."/>
            <person name="Henrissat B."/>
            <person name="Kuo A."/>
            <person name="Liang C."/>
            <person name="Lipzen A."/>
            <person name="Lutzoni F."/>
            <person name="Magnuson J."/>
            <person name="Mondo S."/>
            <person name="Nolan M."/>
            <person name="Ohm R."/>
            <person name="Pangilinan J."/>
            <person name="Park H.-J."/>
            <person name="Ramirez L."/>
            <person name="Alfaro M."/>
            <person name="Sun H."/>
            <person name="Tritt A."/>
            <person name="Yoshinaga Y."/>
            <person name="Zwiers L.-H."/>
            <person name="Turgeon B."/>
            <person name="Goodwin S."/>
            <person name="Spatafora J."/>
            <person name="Crous P."/>
            <person name="Grigoriev I."/>
        </authorList>
    </citation>
    <scope>NUCLEOTIDE SEQUENCE</scope>
    <source>
        <strain evidence="7">CBS 121739</strain>
    </source>
</reference>
<name>A0A6A6WCE5_9PEZI</name>
<protein>
    <submittedName>
        <fullName evidence="7">Alpha/beta-hydrolase</fullName>
    </submittedName>
</protein>
<dbReference type="InterPro" id="IPR000639">
    <property type="entry name" value="Epox_hydrolase-like"/>
</dbReference>
<feature type="chain" id="PRO_5025513557" evidence="5">
    <location>
        <begin position="18"/>
        <end position="412"/>
    </location>
</feature>
<evidence type="ECO:0000313" key="7">
    <source>
        <dbReference type="EMBL" id="KAF2760245.1"/>
    </source>
</evidence>
<sequence>MSSSALLLPILISVAKCYNASYQPRPYTINVDPTFIEDTRVRASNFRPSLDIDAPAWFDGPPVANVSEVAEYWASDFNFDQFQNELNTNFSHFITTVPPPGEMYNRSLDIHFIHEVSDREDAIPMLLLHGWPSTSLEWAKVIPSLAHPPNSSLPAFHAVAPDLPGFGFSPAPTTPGLNPEGHAIVFASLMEQLGYERYVVYSTDLGFVVAQHMVPKYVDRIINHVTDFYLVFQNATDSARFANNQTTPEETAYISSQNDFLANHGGYSDVHSTLPLSLAHTLLDSPVGFLAWMWQLVYTVSDVPQTAEELIRRALALYIPGPYGNIRSYKELFGINLFTGVKTKVPVSAVQWGYPSPAYPALKDFNYAPRDWVERTANLTYFKRLPVGGHFPAESRPQLWIETIWEIFAAAV</sequence>
<dbReference type="GO" id="GO:0097176">
    <property type="term" value="P:epoxide metabolic process"/>
    <property type="evidence" value="ECO:0007669"/>
    <property type="project" value="TreeGrafter"/>
</dbReference>
<dbReference type="PANTHER" id="PTHR21661:SF35">
    <property type="entry name" value="EPOXIDE HYDROLASE"/>
    <property type="match status" value="1"/>
</dbReference>
<keyword evidence="2" id="KW-0058">Aromatic hydrocarbons catabolism</keyword>
<dbReference type="InterPro" id="IPR029058">
    <property type="entry name" value="AB_hydrolase_fold"/>
</dbReference>
<keyword evidence="5" id="KW-0732">Signal</keyword>
<evidence type="ECO:0000259" key="6">
    <source>
        <dbReference type="Pfam" id="PF06441"/>
    </source>
</evidence>
<keyword evidence="3 7" id="KW-0378">Hydrolase</keyword>
<dbReference type="AlphaFoldDB" id="A0A6A6WCE5"/>